<accession>A0A7V2F667</accession>
<reference evidence="1" key="1">
    <citation type="journal article" date="2020" name="mSystems">
        <title>Genome- and Community-Level Interaction Insights into Carbon Utilization and Element Cycling Functions of Hydrothermarchaeota in Hydrothermal Sediment.</title>
        <authorList>
            <person name="Zhou Z."/>
            <person name="Liu Y."/>
            <person name="Xu W."/>
            <person name="Pan J."/>
            <person name="Luo Z.H."/>
            <person name="Li M."/>
        </authorList>
    </citation>
    <scope>NUCLEOTIDE SEQUENCE [LARGE SCALE GENOMIC DNA]</scope>
    <source>
        <strain evidence="1">SpSt-143</strain>
    </source>
</reference>
<organism evidence="1">
    <name type="scientific">Rhodothermus marinus</name>
    <name type="common">Rhodothermus obamensis</name>
    <dbReference type="NCBI Taxonomy" id="29549"/>
    <lineage>
        <taxon>Bacteria</taxon>
        <taxon>Pseudomonadati</taxon>
        <taxon>Rhodothermota</taxon>
        <taxon>Rhodothermia</taxon>
        <taxon>Rhodothermales</taxon>
        <taxon>Rhodothermaceae</taxon>
        <taxon>Rhodothermus</taxon>
    </lineage>
</organism>
<proteinExistence type="predicted"/>
<comment type="caution">
    <text evidence="1">The sequence shown here is derived from an EMBL/GenBank/DDBJ whole genome shotgun (WGS) entry which is preliminary data.</text>
</comment>
<dbReference type="AlphaFoldDB" id="A0A7V2F667"/>
<protein>
    <submittedName>
        <fullName evidence="1">Uncharacterized protein</fullName>
    </submittedName>
</protein>
<evidence type="ECO:0000313" key="1">
    <source>
        <dbReference type="EMBL" id="HER94970.1"/>
    </source>
</evidence>
<dbReference type="EMBL" id="DSGB01000001">
    <property type="protein sequence ID" value="HER94970.1"/>
    <property type="molecule type" value="Genomic_DNA"/>
</dbReference>
<sequence>MRSRAEWVALLEGALEKPLREVHALLSQDAALQSWLQQAAFAAAMTLSTADDPAGWAACYDRLQQELERTFPELVAAVHEVTEGCGHLRLIWRDDAPQLSTVVIDFGRDYTVDLFLRLPAATLSALEQVFNRIAAWLPPDVPYPRRPHMVTALVAYQGRCPALRLLEHSTPEGLKRTVQLLLPDQPPSSELTPEVALHRLHRYWATT</sequence>
<gene>
    <name evidence="1" type="ORF">ENO59_00395</name>
</gene>
<name>A0A7V2F667_RHOMR</name>